<dbReference type="PANTHER" id="PTHR43004">
    <property type="entry name" value="TRK SYSTEM POTASSIUM UPTAKE PROTEIN"/>
    <property type="match status" value="1"/>
</dbReference>
<dbReference type="RefSeq" id="WP_184363970.1">
    <property type="nucleotide sequence ID" value="NZ_BAAAKM010000017.1"/>
</dbReference>
<dbReference type="Pfam" id="PF01494">
    <property type="entry name" value="FAD_binding_3"/>
    <property type="match status" value="1"/>
</dbReference>
<organism evidence="5 6">
    <name type="scientific">Nocardiopsis metallicus</name>
    <dbReference type="NCBI Taxonomy" id="179819"/>
    <lineage>
        <taxon>Bacteria</taxon>
        <taxon>Bacillati</taxon>
        <taxon>Actinomycetota</taxon>
        <taxon>Actinomycetes</taxon>
        <taxon>Streptosporangiales</taxon>
        <taxon>Nocardiopsidaceae</taxon>
        <taxon>Nocardiopsis</taxon>
    </lineage>
</organism>
<dbReference type="SUPFAM" id="SSF51905">
    <property type="entry name" value="FAD/NAD(P)-binding domain"/>
    <property type="match status" value="1"/>
</dbReference>
<dbReference type="Gene3D" id="3.40.30.120">
    <property type="match status" value="1"/>
</dbReference>
<keyword evidence="2" id="KW-0285">Flavoprotein</keyword>
<comment type="cofactor">
    <cofactor evidence="1">
        <name>FAD</name>
        <dbReference type="ChEBI" id="CHEBI:57692"/>
    </cofactor>
</comment>
<dbReference type="Gene3D" id="3.30.70.2450">
    <property type="match status" value="1"/>
</dbReference>
<evidence type="ECO:0000256" key="3">
    <source>
        <dbReference type="ARBA" id="ARBA00022827"/>
    </source>
</evidence>
<dbReference type="GO" id="GO:0016709">
    <property type="term" value="F:oxidoreductase activity, acting on paired donors, with incorporation or reduction of molecular oxygen, NAD(P)H as one donor, and incorporation of one atom of oxygen"/>
    <property type="evidence" value="ECO:0007669"/>
    <property type="project" value="UniProtKB-ARBA"/>
</dbReference>
<name>A0A840W597_9ACTN</name>
<dbReference type="InterPro" id="IPR050641">
    <property type="entry name" value="RIFMO-like"/>
</dbReference>
<evidence type="ECO:0000313" key="5">
    <source>
        <dbReference type="EMBL" id="MBB5490513.1"/>
    </source>
</evidence>
<dbReference type="PRINTS" id="PR00420">
    <property type="entry name" value="RNGMNOXGNASE"/>
</dbReference>
<proteinExistence type="predicted"/>
<reference evidence="5 6" key="1">
    <citation type="submission" date="2020-08" db="EMBL/GenBank/DDBJ databases">
        <title>Sequencing the genomes of 1000 actinobacteria strains.</title>
        <authorList>
            <person name="Klenk H.-P."/>
        </authorList>
    </citation>
    <scope>NUCLEOTIDE SEQUENCE [LARGE SCALE GENOMIC DNA]</scope>
    <source>
        <strain evidence="5 6">DSM 44598</strain>
    </source>
</reference>
<dbReference type="Pfam" id="PF21274">
    <property type="entry name" value="Rng_hyd_C"/>
    <property type="match status" value="1"/>
</dbReference>
<evidence type="ECO:0000259" key="4">
    <source>
        <dbReference type="Pfam" id="PF01494"/>
    </source>
</evidence>
<accession>A0A840W597</accession>
<gene>
    <name evidence="5" type="ORF">HNR07_001650</name>
</gene>
<keyword evidence="3" id="KW-0274">FAD</keyword>
<dbReference type="PANTHER" id="PTHR43004:SF19">
    <property type="entry name" value="BINDING MONOOXYGENASE, PUTATIVE (JCVI)-RELATED"/>
    <property type="match status" value="1"/>
</dbReference>
<dbReference type="GO" id="GO:0071949">
    <property type="term" value="F:FAD binding"/>
    <property type="evidence" value="ECO:0007669"/>
    <property type="project" value="InterPro"/>
</dbReference>
<dbReference type="AlphaFoldDB" id="A0A840W597"/>
<sequence>MTADSREPHTVPVAIIGAGPVGLSLALGLARHGVRSVLLERQRTTSERSKAPALHLRTREILRQWGVEHTLREAGTLLERMPVYTAAGRRLLEFDFTRLSGEAQRPGILFLEQGRTEQLLLEALRATGYCDVRFGAEATGVEHGPRHTAVTYSQGATEHVLRAGFLVGCDGARSTVRSALGLPFDGAALPVRATLADVRVTDERDALPWPRNHNGARGITGAQRLAPGHWRLVRVEPTGRAPGGPAARDEEVTAQEVDAWVGEVLGPGPAPVIWASRFQFQRRSSPRFRVGRVMLAGDAAHVFPPVMGQGMNAGVQDAHNLAWKLDAALDGGDVEALLASYDEERRHAVGTVSRYVERRARLGVQAPRAVRSAAMAVMRTAMAVPALRDRGLRGLAMLDRGYRASPLLDPADRAAGVRLPDPELRDPQGGPVRLHDALPAGAALLRLGTRQSAAARTVGLPESEGVRVLHVGPGGHSDPAGALRTLLGAAEGWILVRPDRHVAWARTSSQGLVPSLRRALGRPGGDGSR</sequence>
<evidence type="ECO:0000256" key="2">
    <source>
        <dbReference type="ARBA" id="ARBA00022630"/>
    </source>
</evidence>
<dbReference type="EMBL" id="JACHDO010000001">
    <property type="protein sequence ID" value="MBB5490513.1"/>
    <property type="molecule type" value="Genomic_DNA"/>
</dbReference>
<feature type="domain" description="FAD-binding" evidence="4">
    <location>
        <begin position="11"/>
        <end position="350"/>
    </location>
</feature>
<comment type="caution">
    <text evidence="5">The sequence shown here is derived from an EMBL/GenBank/DDBJ whole genome shotgun (WGS) entry which is preliminary data.</text>
</comment>
<evidence type="ECO:0000313" key="6">
    <source>
        <dbReference type="Proteomes" id="UP000579647"/>
    </source>
</evidence>
<evidence type="ECO:0000256" key="1">
    <source>
        <dbReference type="ARBA" id="ARBA00001974"/>
    </source>
</evidence>
<protein>
    <submittedName>
        <fullName evidence="5">2-polyprenyl-6-methoxyphenol hydroxylase-like FAD-dependent oxidoreductase</fullName>
    </submittedName>
</protein>
<dbReference type="InterPro" id="IPR002938">
    <property type="entry name" value="FAD-bd"/>
</dbReference>
<dbReference type="Gene3D" id="3.50.50.60">
    <property type="entry name" value="FAD/NAD(P)-binding domain"/>
    <property type="match status" value="1"/>
</dbReference>
<dbReference type="InterPro" id="IPR036188">
    <property type="entry name" value="FAD/NAD-bd_sf"/>
</dbReference>
<dbReference type="Proteomes" id="UP000579647">
    <property type="component" value="Unassembled WGS sequence"/>
</dbReference>
<keyword evidence="6" id="KW-1185">Reference proteome</keyword>